<dbReference type="InterPro" id="IPR041426">
    <property type="entry name" value="Mos1_HTH"/>
</dbReference>
<gene>
    <name evidence="2" type="primary">B4U79_13302</name>
    <name evidence="2" type="ORF">NPIL_445391</name>
</gene>
<dbReference type="AlphaFoldDB" id="A0A8X6Q523"/>
<accession>A0A8X6Q523</accession>
<sequence length="109" mass="12771">MVVASDFFFFKCRELWWKEWICWKKASLLKIINIECQVENNEYFRHLLLFTLNQGSKAAKAVRNICAVYGEDPQLEITAPDGYAKFRNGNFNLKNVPCSGRPVEFDEEQ</sequence>
<dbReference type="Pfam" id="PF17906">
    <property type="entry name" value="HTH_48"/>
    <property type="match status" value="1"/>
</dbReference>
<protein>
    <submittedName>
        <fullName evidence="2">Histone-lysine N-methyltransferase SETMAR-like protein</fullName>
    </submittedName>
</protein>
<keyword evidence="3" id="KW-1185">Reference proteome</keyword>
<evidence type="ECO:0000313" key="2">
    <source>
        <dbReference type="EMBL" id="GFT96492.1"/>
    </source>
</evidence>
<dbReference type="Proteomes" id="UP000887013">
    <property type="component" value="Unassembled WGS sequence"/>
</dbReference>
<dbReference type="OrthoDB" id="6431778at2759"/>
<name>A0A8X6Q523_NEPPI</name>
<dbReference type="Gene3D" id="1.10.10.1450">
    <property type="match status" value="1"/>
</dbReference>
<proteinExistence type="predicted"/>
<organism evidence="2 3">
    <name type="scientific">Nephila pilipes</name>
    <name type="common">Giant wood spider</name>
    <name type="synonym">Nephila maculata</name>
    <dbReference type="NCBI Taxonomy" id="299642"/>
    <lineage>
        <taxon>Eukaryota</taxon>
        <taxon>Metazoa</taxon>
        <taxon>Ecdysozoa</taxon>
        <taxon>Arthropoda</taxon>
        <taxon>Chelicerata</taxon>
        <taxon>Arachnida</taxon>
        <taxon>Araneae</taxon>
        <taxon>Araneomorphae</taxon>
        <taxon>Entelegynae</taxon>
        <taxon>Araneoidea</taxon>
        <taxon>Nephilidae</taxon>
        <taxon>Nephila</taxon>
    </lineage>
</organism>
<reference evidence="2" key="1">
    <citation type="submission" date="2020-08" db="EMBL/GenBank/DDBJ databases">
        <title>Multicomponent nature underlies the extraordinary mechanical properties of spider dragline silk.</title>
        <authorList>
            <person name="Kono N."/>
            <person name="Nakamura H."/>
            <person name="Mori M."/>
            <person name="Yoshida Y."/>
            <person name="Ohtoshi R."/>
            <person name="Malay A.D."/>
            <person name="Moran D.A.P."/>
            <person name="Tomita M."/>
            <person name="Numata K."/>
            <person name="Arakawa K."/>
        </authorList>
    </citation>
    <scope>NUCLEOTIDE SEQUENCE</scope>
</reference>
<dbReference type="EMBL" id="BMAW01075380">
    <property type="protein sequence ID" value="GFT96492.1"/>
    <property type="molecule type" value="Genomic_DNA"/>
</dbReference>
<evidence type="ECO:0000313" key="3">
    <source>
        <dbReference type="Proteomes" id="UP000887013"/>
    </source>
</evidence>
<feature type="domain" description="Mos1 transposase HTH" evidence="1">
    <location>
        <begin position="42"/>
        <end position="90"/>
    </location>
</feature>
<evidence type="ECO:0000259" key="1">
    <source>
        <dbReference type="Pfam" id="PF17906"/>
    </source>
</evidence>
<comment type="caution">
    <text evidence="2">The sequence shown here is derived from an EMBL/GenBank/DDBJ whole genome shotgun (WGS) entry which is preliminary data.</text>
</comment>